<feature type="region of interest" description="Disordered" evidence="5">
    <location>
        <begin position="107"/>
        <end position="130"/>
    </location>
</feature>
<comment type="subcellular location">
    <subcellularLocation>
        <location evidence="1">Membrane</location>
        <topology evidence="1">Multi-pass membrane protein</topology>
    </subcellularLocation>
</comment>
<gene>
    <name evidence="7" type="ORF">PoB_004859600</name>
</gene>
<feature type="transmembrane region" description="Helical" evidence="6">
    <location>
        <begin position="141"/>
        <end position="161"/>
    </location>
</feature>
<dbReference type="Pfam" id="PF13520">
    <property type="entry name" value="AA_permease_2"/>
    <property type="match status" value="1"/>
</dbReference>
<dbReference type="InterPro" id="IPR002293">
    <property type="entry name" value="AA/rel_permease1"/>
</dbReference>
<feature type="compositionally biased region" description="Polar residues" evidence="5">
    <location>
        <begin position="43"/>
        <end position="52"/>
    </location>
</feature>
<dbReference type="Proteomes" id="UP000735302">
    <property type="component" value="Unassembled WGS sequence"/>
</dbReference>
<evidence type="ECO:0008006" key="9">
    <source>
        <dbReference type="Google" id="ProtNLM"/>
    </source>
</evidence>
<feature type="transmembrane region" description="Helical" evidence="6">
    <location>
        <begin position="218"/>
        <end position="247"/>
    </location>
</feature>
<dbReference type="GO" id="GO:0016020">
    <property type="term" value="C:membrane"/>
    <property type="evidence" value="ECO:0007669"/>
    <property type="project" value="UniProtKB-SubCell"/>
</dbReference>
<feature type="transmembrane region" description="Helical" evidence="6">
    <location>
        <begin position="173"/>
        <end position="197"/>
    </location>
</feature>
<reference evidence="7 8" key="1">
    <citation type="journal article" date="2021" name="Elife">
        <title>Chloroplast acquisition without the gene transfer in kleptoplastic sea slugs, Plakobranchus ocellatus.</title>
        <authorList>
            <person name="Maeda T."/>
            <person name="Takahashi S."/>
            <person name="Yoshida T."/>
            <person name="Shimamura S."/>
            <person name="Takaki Y."/>
            <person name="Nagai Y."/>
            <person name="Toyoda A."/>
            <person name="Suzuki Y."/>
            <person name="Arimoto A."/>
            <person name="Ishii H."/>
            <person name="Satoh N."/>
            <person name="Nishiyama T."/>
            <person name="Hasebe M."/>
            <person name="Maruyama T."/>
            <person name="Minagawa J."/>
            <person name="Obokata J."/>
            <person name="Shigenobu S."/>
        </authorList>
    </citation>
    <scope>NUCLEOTIDE SEQUENCE [LARGE SCALE GENOMIC DNA]</scope>
</reference>
<keyword evidence="8" id="KW-1185">Reference proteome</keyword>
<evidence type="ECO:0000313" key="8">
    <source>
        <dbReference type="Proteomes" id="UP000735302"/>
    </source>
</evidence>
<feature type="transmembrane region" description="Helical" evidence="6">
    <location>
        <begin position="267"/>
        <end position="286"/>
    </location>
</feature>
<sequence>MPRKLSSLFSSKSPSAPIGVSLTSIGGDGKDNPAFIMEPKANGSVTSDQSVPASRPLPYSNGSATQGNPGGTADHRLISVIADNNILTHRNAHNAANIGGAAGNGSALPIAPSGSPDGKVPSSQPSPEAVKTDGVEMKKSINLLHMIAILVSVTGHSSIFIAPSSILAQAGSIGGALVVWLLGGLIHLGQALCFAELGTMFPGAGGPYAYTMKAFGPLMAFLILWGYTVLIAGPFWAFLARTAAVYILRPAFPDCTSADVDTATSVLAGWIIVTFVLLNCVYMKYVTKVQTLLTSSKLIVLLIIIAAGIYYLAKGETDNFQDPFEDTAQEPGQFALAIFYATFAYGGWQVMTTMLAEVKDPSRSVGQLRMDND</sequence>
<comment type="caution">
    <text evidence="7">The sequence shown here is derived from an EMBL/GenBank/DDBJ whole genome shotgun (WGS) entry which is preliminary data.</text>
</comment>
<dbReference type="PANTHER" id="PTHR11785">
    <property type="entry name" value="AMINO ACID TRANSPORTER"/>
    <property type="match status" value="1"/>
</dbReference>
<keyword evidence="2 6" id="KW-0812">Transmembrane</keyword>
<name>A0AAV4BFI3_9GAST</name>
<protein>
    <recommendedName>
        <fullName evidence="9">Amino acid permease/ SLC12A domain-containing protein</fullName>
    </recommendedName>
</protein>
<proteinExistence type="predicted"/>
<evidence type="ECO:0000313" key="7">
    <source>
        <dbReference type="EMBL" id="GFO22091.1"/>
    </source>
</evidence>
<accession>A0AAV4BFI3</accession>
<feature type="region of interest" description="Disordered" evidence="5">
    <location>
        <begin position="1"/>
        <end position="74"/>
    </location>
</feature>
<organism evidence="7 8">
    <name type="scientific">Plakobranchus ocellatus</name>
    <dbReference type="NCBI Taxonomy" id="259542"/>
    <lineage>
        <taxon>Eukaryota</taxon>
        <taxon>Metazoa</taxon>
        <taxon>Spiralia</taxon>
        <taxon>Lophotrochozoa</taxon>
        <taxon>Mollusca</taxon>
        <taxon>Gastropoda</taxon>
        <taxon>Heterobranchia</taxon>
        <taxon>Euthyneura</taxon>
        <taxon>Panpulmonata</taxon>
        <taxon>Sacoglossa</taxon>
        <taxon>Placobranchoidea</taxon>
        <taxon>Plakobranchidae</taxon>
        <taxon>Plakobranchus</taxon>
    </lineage>
</organism>
<evidence type="ECO:0000256" key="6">
    <source>
        <dbReference type="SAM" id="Phobius"/>
    </source>
</evidence>
<evidence type="ECO:0000256" key="5">
    <source>
        <dbReference type="SAM" id="MobiDB-lite"/>
    </source>
</evidence>
<dbReference type="GO" id="GO:0015179">
    <property type="term" value="F:L-amino acid transmembrane transporter activity"/>
    <property type="evidence" value="ECO:0007669"/>
    <property type="project" value="TreeGrafter"/>
</dbReference>
<evidence type="ECO:0000256" key="3">
    <source>
        <dbReference type="ARBA" id="ARBA00022989"/>
    </source>
</evidence>
<dbReference type="AlphaFoldDB" id="A0AAV4BFI3"/>
<keyword evidence="4 6" id="KW-0472">Membrane</keyword>
<evidence type="ECO:0000256" key="2">
    <source>
        <dbReference type="ARBA" id="ARBA00022692"/>
    </source>
</evidence>
<dbReference type="InterPro" id="IPR050598">
    <property type="entry name" value="AminoAcid_Transporter"/>
</dbReference>
<dbReference type="PANTHER" id="PTHR11785:SF528">
    <property type="entry name" value="AMINO ACID TRANSPORTER PROTEIN JHI-21"/>
    <property type="match status" value="1"/>
</dbReference>
<dbReference type="EMBL" id="BLXT01005315">
    <property type="protein sequence ID" value="GFO22091.1"/>
    <property type="molecule type" value="Genomic_DNA"/>
</dbReference>
<evidence type="ECO:0000256" key="1">
    <source>
        <dbReference type="ARBA" id="ARBA00004141"/>
    </source>
</evidence>
<feature type="transmembrane region" description="Helical" evidence="6">
    <location>
        <begin position="333"/>
        <end position="356"/>
    </location>
</feature>
<keyword evidence="3 6" id="KW-1133">Transmembrane helix</keyword>
<dbReference type="Gene3D" id="1.20.1740.10">
    <property type="entry name" value="Amino acid/polyamine transporter I"/>
    <property type="match status" value="1"/>
</dbReference>
<feature type="compositionally biased region" description="Low complexity" evidence="5">
    <location>
        <begin position="1"/>
        <end position="15"/>
    </location>
</feature>
<feature type="transmembrane region" description="Helical" evidence="6">
    <location>
        <begin position="298"/>
        <end position="313"/>
    </location>
</feature>
<evidence type="ECO:0000256" key="4">
    <source>
        <dbReference type="ARBA" id="ARBA00023136"/>
    </source>
</evidence>